<keyword evidence="2" id="KW-1003">Cell membrane</keyword>
<evidence type="ECO:0000256" key="2">
    <source>
        <dbReference type="ARBA" id="ARBA00022475"/>
    </source>
</evidence>
<proteinExistence type="predicted"/>
<evidence type="ECO:0000256" key="7">
    <source>
        <dbReference type="ARBA" id="ARBA00023306"/>
    </source>
</evidence>
<keyword evidence="6" id="KW-0472">Membrane</keyword>
<evidence type="ECO:0000256" key="4">
    <source>
        <dbReference type="ARBA" id="ARBA00022692"/>
    </source>
</evidence>
<dbReference type="EMBL" id="WNZW01000002">
    <property type="protein sequence ID" value="MUG45001.1"/>
    <property type="molecule type" value="Genomic_DNA"/>
</dbReference>
<dbReference type="PANTHER" id="PTHR37820">
    <property type="entry name" value="CELL DIVISION PROTEIN DIVIB"/>
    <property type="match status" value="1"/>
</dbReference>
<dbReference type="Pfam" id="PF08478">
    <property type="entry name" value="POTRA_1"/>
    <property type="match status" value="1"/>
</dbReference>
<evidence type="ECO:0000256" key="6">
    <source>
        <dbReference type="ARBA" id="ARBA00023136"/>
    </source>
</evidence>
<dbReference type="AlphaFoldDB" id="A0A7X2YZS2"/>
<evidence type="ECO:0000313" key="10">
    <source>
        <dbReference type="Proteomes" id="UP000447876"/>
    </source>
</evidence>
<dbReference type="Proteomes" id="UP000447876">
    <property type="component" value="Unassembled WGS sequence"/>
</dbReference>
<name>A0A7X2YZS2_9BACL</name>
<evidence type="ECO:0000256" key="5">
    <source>
        <dbReference type="ARBA" id="ARBA00022989"/>
    </source>
</evidence>
<organism evidence="9 10">
    <name type="scientific">Paenibacillus woosongensis</name>
    <dbReference type="NCBI Taxonomy" id="307580"/>
    <lineage>
        <taxon>Bacteria</taxon>
        <taxon>Bacillati</taxon>
        <taxon>Bacillota</taxon>
        <taxon>Bacilli</taxon>
        <taxon>Bacillales</taxon>
        <taxon>Paenibacillaceae</taxon>
        <taxon>Paenibacillus</taxon>
    </lineage>
</organism>
<accession>A0A7X2YZS2</accession>
<comment type="subcellular location">
    <subcellularLocation>
        <location evidence="1">Membrane</location>
    </subcellularLocation>
</comment>
<comment type="caution">
    <text evidence="9">The sequence shown here is derived from an EMBL/GenBank/DDBJ whole genome shotgun (WGS) entry which is preliminary data.</text>
</comment>
<dbReference type="OrthoDB" id="2677691at2"/>
<dbReference type="PROSITE" id="PS51779">
    <property type="entry name" value="POTRA"/>
    <property type="match status" value="1"/>
</dbReference>
<dbReference type="Gene3D" id="3.10.20.310">
    <property type="entry name" value="membrane protein fhac"/>
    <property type="match status" value="1"/>
</dbReference>
<evidence type="ECO:0000259" key="8">
    <source>
        <dbReference type="PROSITE" id="PS51779"/>
    </source>
</evidence>
<dbReference type="GO" id="GO:0005886">
    <property type="term" value="C:plasma membrane"/>
    <property type="evidence" value="ECO:0007669"/>
    <property type="project" value="TreeGrafter"/>
</dbReference>
<gene>
    <name evidence="9" type="ORF">GNP95_08335</name>
</gene>
<dbReference type="PANTHER" id="PTHR37820:SF1">
    <property type="entry name" value="CELL DIVISION PROTEIN FTSQ"/>
    <property type="match status" value="1"/>
</dbReference>
<keyword evidence="7" id="KW-0131">Cell cycle</keyword>
<dbReference type="InterPro" id="IPR050487">
    <property type="entry name" value="FtsQ_DivIB"/>
</dbReference>
<dbReference type="InterPro" id="IPR034746">
    <property type="entry name" value="POTRA"/>
</dbReference>
<reference evidence="9 10" key="1">
    <citation type="submission" date="2019-11" db="EMBL/GenBank/DDBJ databases">
        <title>Draft genome sequences of five Paenibacillus species of dairy origin.</title>
        <authorList>
            <person name="Olajide A.M."/>
            <person name="Chen S."/>
            <person name="Lapointe G."/>
        </authorList>
    </citation>
    <scope>NUCLEOTIDE SEQUENCE [LARGE SCALE GENOMIC DNA]</scope>
    <source>
        <strain evidence="9 10">12CR55</strain>
    </source>
</reference>
<evidence type="ECO:0000256" key="3">
    <source>
        <dbReference type="ARBA" id="ARBA00022618"/>
    </source>
</evidence>
<keyword evidence="5" id="KW-1133">Transmembrane helix</keyword>
<evidence type="ECO:0000256" key="1">
    <source>
        <dbReference type="ARBA" id="ARBA00004370"/>
    </source>
</evidence>
<dbReference type="InterPro" id="IPR013685">
    <property type="entry name" value="POTRA_FtsQ_type"/>
</dbReference>
<protein>
    <submittedName>
        <fullName evidence="9">FtsQ-type POTRA domain-containing protein</fullName>
    </submittedName>
</protein>
<sequence>MSKANMPVLKQPKSKRRSSKKVAGILILLCLSLLAVLFFRSSLSKISSITFEGSSYTPNEDLLEISGLEVGAPFFGTSSDTIARRMTKIPSIEDVEVNKSFPGGITIRVKEYPLAAYELTVDEGLKGFLANGTKISLGIGSMPMEKPILTGWKADDPNLSKLCQVLAQIPDDQVSDISEIVPSPTLSYPDRIKLYTGSKFEVVTAISLLSKKLEYMNSILESQDPGILTMLEADSYVPYEPHDGQNDTTHE</sequence>
<dbReference type="RefSeq" id="WP_155610391.1">
    <property type="nucleotide sequence ID" value="NZ_WNZW01000002.1"/>
</dbReference>
<evidence type="ECO:0000313" key="9">
    <source>
        <dbReference type="EMBL" id="MUG45001.1"/>
    </source>
</evidence>
<keyword evidence="4" id="KW-0812">Transmembrane</keyword>
<dbReference type="GO" id="GO:0051301">
    <property type="term" value="P:cell division"/>
    <property type="evidence" value="ECO:0007669"/>
    <property type="project" value="UniProtKB-KW"/>
</dbReference>
<dbReference type="Gene3D" id="3.40.50.10960">
    <property type="match status" value="1"/>
</dbReference>
<keyword evidence="3" id="KW-0132">Cell division</keyword>
<feature type="domain" description="POTRA" evidence="8">
    <location>
        <begin position="44"/>
        <end position="112"/>
    </location>
</feature>